<accession>A0A511FKD5</accession>
<reference evidence="1 2" key="1">
    <citation type="submission" date="2019-07" db="EMBL/GenBank/DDBJ databases">
        <title>Whole genome shotgun sequence of Cellulomonas hominis NBRC 16055.</title>
        <authorList>
            <person name="Hosoyama A."/>
            <person name="Uohara A."/>
            <person name="Ohji S."/>
            <person name="Ichikawa N."/>
        </authorList>
    </citation>
    <scope>NUCLEOTIDE SEQUENCE [LARGE SCALE GENOMIC DNA]</scope>
    <source>
        <strain evidence="1 2">NBRC 16055</strain>
    </source>
</reference>
<keyword evidence="2" id="KW-1185">Reference proteome</keyword>
<gene>
    <name evidence="1" type="ORF">CHO01_34140</name>
</gene>
<comment type="caution">
    <text evidence="1">The sequence shown here is derived from an EMBL/GenBank/DDBJ whole genome shotgun (WGS) entry which is preliminary data.</text>
</comment>
<name>A0A511FKD5_9CELL</name>
<organism evidence="1 2">
    <name type="scientific">Cellulomonas hominis</name>
    <dbReference type="NCBI Taxonomy" id="156981"/>
    <lineage>
        <taxon>Bacteria</taxon>
        <taxon>Bacillati</taxon>
        <taxon>Actinomycetota</taxon>
        <taxon>Actinomycetes</taxon>
        <taxon>Micrococcales</taxon>
        <taxon>Cellulomonadaceae</taxon>
        <taxon>Cellulomonas</taxon>
    </lineage>
</organism>
<evidence type="ECO:0000313" key="2">
    <source>
        <dbReference type="Proteomes" id="UP000321723"/>
    </source>
</evidence>
<dbReference type="Proteomes" id="UP000321723">
    <property type="component" value="Unassembled WGS sequence"/>
</dbReference>
<evidence type="ECO:0008006" key="3">
    <source>
        <dbReference type="Google" id="ProtNLM"/>
    </source>
</evidence>
<dbReference type="EMBL" id="BJVQ01000071">
    <property type="protein sequence ID" value="GEL48298.1"/>
    <property type="molecule type" value="Genomic_DNA"/>
</dbReference>
<sequence>MTILTMVWALRKAPVPANDPVAHLVLIAYADHANDDGTAAWPSVATVASYARCTPRTVHTKLRLLLEHGLMRPGLRVAGVLDRGGIGLGAVVELVAVDVAGGDDDESGG</sequence>
<dbReference type="AlphaFoldDB" id="A0A511FKD5"/>
<evidence type="ECO:0000313" key="1">
    <source>
        <dbReference type="EMBL" id="GEL48298.1"/>
    </source>
</evidence>
<proteinExistence type="predicted"/>
<dbReference type="Pfam" id="PF13730">
    <property type="entry name" value="HTH_36"/>
    <property type="match status" value="1"/>
</dbReference>
<protein>
    <recommendedName>
        <fullName evidence="3">Helix-turn-helix domain-containing protein</fullName>
    </recommendedName>
</protein>